<accession>A0ABV7C631</accession>
<evidence type="ECO:0000259" key="3">
    <source>
        <dbReference type="PROSITE" id="PS51833"/>
    </source>
</evidence>
<dbReference type="SUPFAM" id="SSF109604">
    <property type="entry name" value="HD-domain/PDEase-like"/>
    <property type="match status" value="1"/>
</dbReference>
<dbReference type="SUPFAM" id="SSF52172">
    <property type="entry name" value="CheY-like"/>
    <property type="match status" value="1"/>
</dbReference>
<dbReference type="Gene3D" id="3.40.50.2300">
    <property type="match status" value="1"/>
</dbReference>
<dbReference type="EMBL" id="JBHRSE010000002">
    <property type="protein sequence ID" value="MFC3022281.1"/>
    <property type="molecule type" value="Genomic_DNA"/>
</dbReference>
<sequence length="381" mass="42454">MAIGLHVLYIDDDPLMLKATARMIRRIQPEWSITTVSDSVHWAENLACEPLLIISDLLMPQIRGDSLLIDAKQRFPLALRCLVTGNTNQDATSALHDYSHFVLPKPFSEGDLASVLAAAYRLNSPPFSPECLNKLNKISAYIPVMPKVVKDVQTLMQSEDGDLKKLAEIIKQEPSLTARVIQLANSAYFGFSSSTLFLEVAISRLGSRMIEAITLCMLNTDHSGHLTDEQHQMIVNEYLEASQKAKSLTHALHLSREEQEMAFMMTLMVSIGALTIAQSGCDTDHNPLESRHLDGSLNDILLITAYVLTLWGYSEEITRKILTISFSLTNLKEDRITNCVSIAFFIQFVMNKDGVTPEQLLARVPSEYKSAITNVLQLSSQ</sequence>
<proteinExistence type="predicted"/>
<dbReference type="PROSITE" id="PS51833">
    <property type="entry name" value="HDOD"/>
    <property type="match status" value="1"/>
</dbReference>
<organism evidence="4 5">
    <name type="scientific">Vibrio zhugei</name>
    <dbReference type="NCBI Taxonomy" id="2479546"/>
    <lineage>
        <taxon>Bacteria</taxon>
        <taxon>Pseudomonadati</taxon>
        <taxon>Pseudomonadota</taxon>
        <taxon>Gammaproteobacteria</taxon>
        <taxon>Vibrionales</taxon>
        <taxon>Vibrionaceae</taxon>
        <taxon>Vibrio</taxon>
    </lineage>
</organism>
<dbReference type="Pfam" id="PF08668">
    <property type="entry name" value="HDOD"/>
    <property type="match status" value="1"/>
</dbReference>
<name>A0ABV7C631_9VIBR</name>
<dbReference type="PANTHER" id="PTHR33525:SF5">
    <property type="entry name" value="TWO COMPONENT SIGNAL TRANSDUCTION SYSTEM RESPONSE REGULATOR"/>
    <property type="match status" value="1"/>
</dbReference>
<feature type="domain" description="HDOD" evidence="3">
    <location>
        <begin position="142"/>
        <end position="327"/>
    </location>
</feature>
<dbReference type="InterPro" id="IPR052340">
    <property type="entry name" value="RNase_Y/CdgJ"/>
</dbReference>
<keyword evidence="5" id="KW-1185">Reference proteome</keyword>
<protein>
    <submittedName>
        <fullName evidence="4">HDOD domain-containing protein</fullName>
    </submittedName>
</protein>
<dbReference type="RefSeq" id="WP_123014392.1">
    <property type="nucleotide sequence ID" value="NZ_AP024912.1"/>
</dbReference>
<evidence type="ECO:0000259" key="2">
    <source>
        <dbReference type="PROSITE" id="PS50110"/>
    </source>
</evidence>
<dbReference type="Proteomes" id="UP001595384">
    <property type="component" value="Unassembled WGS sequence"/>
</dbReference>
<keyword evidence="1" id="KW-0597">Phosphoprotein</keyword>
<dbReference type="Pfam" id="PF00072">
    <property type="entry name" value="Response_reg"/>
    <property type="match status" value="1"/>
</dbReference>
<evidence type="ECO:0000256" key="1">
    <source>
        <dbReference type="PROSITE-ProRule" id="PRU00169"/>
    </source>
</evidence>
<feature type="domain" description="Response regulatory" evidence="2">
    <location>
        <begin position="6"/>
        <end position="120"/>
    </location>
</feature>
<dbReference type="Gene3D" id="1.10.3210.10">
    <property type="entry name" value="Hypothetical protein af1432"/>
    <property type="match status" value="1"/>
</dbReference>
<dbReference type="PIRSF" id="PIRSF036883">
    <property type="entry name" value="RR_HD-GYP_mod"/>
    <property type="match status" value="1"/>
</dbReference>
<comment type="caution">
    <text evidence="4">The sequence shown here is derived from an EMBL/GenBank/DDBJ whole genome shotgun (WGS) entry which is preliminary data.</text>
</comment>
<dbReference type="InterPro" id="IPR001789">
    <property type="entry name" value="Sig_transdc_resp-reg_receiver"/>
</dbReference>
<dbReference type="InterPro" id="IPR014626">
    <property type="entry name" value="Sig_transdc_resp-reg_put"/>
</dbReference>
<dbReference type="PROSITE" id="PS50110">
    <property type="entry name" value="RESPONSE_REGULATORY"/>
    <property type="match status" value="1"/>
</dbReference>
<dbReference type="InterPro" id="IPR013976">
    <property type="entry name" value="HDOD"/>
</dbReference>
<dbReference type="InterPro" id="IPR011006">
    <property type="entry name" value="CheY-like_superfamily"/>
</dbReference>
<dbReference type="PANTHER" id="PTHR33525">
    <property type="match status" value="1"/>
</dbReference>
<reference evidence="5" key="1">
    <citation type="journal article" date="2019" name="Int. J. Syst. Evol. Microbiol.">
        <title>The Global Catalogue of Microorganisms (GCM) 10K type strain sequencing project: providing services to taxonomists for standard genome sequencing and annotation.</title>
        <authorList>
            <consortium name="The Broad Institute Genomics Platform"/>
            <consortium name="The Broad Institute Genome Sequencing Center for Infectious Disease"/>
            <person name="Wu L."/>
            <person name="Ma J."/>
        </authorList>
    </citation>
    <scope>NUCLEOTIDE SEQUENCE [LARGE SCALE GENOMIC DNA]</scope>
    <source>
        <strain evidence="5">KCTC 62784</strain>
    </source>
</reference>
<evidence type="ECO:0000313" key="5">
    <source>
        <dbReference type="Proteomes" id="UP001595384"/>
    </source>
</evidence>
<gene>
    <name evidence="4" type="ORF">ACFODT_00235</name>
</gene>
<evidence type="ECO:0000313" key="4">
    <source>
        <dbReference type="EMBL" id="MFC3022281.1"/>
    </source>
</evidence>
<feature type="modified residue" description="4-aspartylphosphate" evidence="1">
    <location>
        <position position="56"/>
    </location>
</feature>